<feature type="domain" description="Transglycosylase SLT" evidence="3">
    <location>
        <begin position="61"/>
        <end position="365"/>
    </location>
</feature>
<dbReference type="InterPro" id="IPR031304">
    <property type="entry name" value="SLT_2"/>
</dbReference>
<dbReference type="NCBIfam" id="TIGR02282">
    <property type="entry name" value="MltB"/>
    <property type="match status" value="1"/>
</dbReference>
<reference evidence="4" key="1">
    <citation type="journal article" date="2022" name="Front. Microbiol.">
        <title>New perspectives on an old grouping: The genomic and phenotypic variability of Oxalobacter formigenes and the implications for calcium oxalate stone prevention.</title>
        <authorList>
            <person name="Chmiel J.A."/>
            <person name="Carr C."/>
            <person name="Stuivenberg G.A."/>
            <person name="Venema R."/>
            <person name="Chanyi R.M."/>
            <person name="Al K.F."/>
            <person name="Giguere D."/>
            <person name="Say H."/>
            <person name="Akouris P.P."/>
            <person name="Dominguez Romero S.A."/>
            <person name="Kwong A."/>
            <person name="Tai V."/>
            <person name="Koval S.F."/>
            <person name="Razvi H."/>
            <person name="Bjazevic J."/>
            <person name="Burton J.P."/>
        </authorList>
    </citation>
    <scope>NUCLEOTIDE SEQUENCE</scope>
    <source>
        <strain evidence="4">WoOx3</strain>
    </source>
</reference>
<gene>
    <name evidence="4" type="primary">mltB</name>
    <name evidence="4" type="ORF">NB640_06055</name>
</gene>
<dbReference type="KEGG" id="ovb:NB640_06055"/>
<dbReference type="GO" id="GO:0008933">
    <property type="term" value="F:peptidoglycan lytic transglycosylase activity"/>
    <property type="evidence" value="ECO:0007669"/>
    <property type="project" value="TreeGrafter"/>
</dbReference>
<protein>
    <submittedName>
        <fullName evidence="4">Lytic murein transglycosylase B</fullName>
    </submittedName>
</protein>
<name>A0A9E9P4E5_9BURK</name>
<evidence type="ECO:0000259" key="3">
    <source>
        <dbReference type="Pfam" id="PF13406"/>
    </source>
</evidence>
<organism evidence="4 5">
    <name type="scientific">Oxalobacter vibrioformis</name>
    <dbReference type="NCBI Taxonomy" id="933080"/>
    <lineage>
        <taxon>Bacteria</taxon>
        <taxon>Pseudomonadati</taxon>
        <taxon>Pseudomonadota</taxon>
        <taxon>Betaproteobacteria</taxon>
        <taxon>Burkholderiales</taxon>
        <taxon>Oxalobacteraceae</taxon>
        <taxon>Oxalobacter</taxon>
    </lineage>
</organism>
<dbReference type="GO" id="GO:0009253">
    <property type="term" value="P:peptidoglycan catabolic process"/>
    <property type="evidence" value="ECO:0007669"/>
    <property type="project" value="TreeGrafter"/>
</dbReference>
<dbReference type="InterPro" id="IPR011757">
    <property type="entry name" value="Lytic_transglycosylase_MltB"/>
</dbReference>
<dbReference type="Gene3D" id="1.10.8.350">
    <property type="entry name" value="Bacterial muramidase"/>
    <property type="match status" value="1"/>
</dbReference>
<dbReference type="Gene3D" id="1.10.530.10">
    <property type="match status" value="1"/>
</dbReference>
<dbReference type="FunFam" id="1.10.8.350:FF:000001">
    <property type="entry name" value="Lytic murein transglycosylase B"/>
    <property type="match status" value="1"/>
</dbReference>
<evidence type="ECO:0000256" key="1">
    <source>
        <dbReference type="PIRSR" id="PIRSR611757-1"/>
    </source>
</evidence>
<dbReference type="PANTHER" id="PTHR30163">
    <property type="entry name" value="MEMBRANE-BOUND LYTIC MUREIN TRANSGLYCOSYLASE B"/>
    <property type="match status" value="1"/>
</dbReference>
<feature type="active site" evidence="1">
    <location>
        <position position="159"/>
    </location>
</feature>
<dbReference type="Pfam" id="PF13406">
    <property type="entry name" value="SLT_2"/>
    <property type="match status" value="1"/>
</dbReference>
<evidence type="ECO:0000256" key="2">
    <source>
        <dbReference type="SAM" id="SignalP"/>
    </source>
</evidence>
<evidence type="ECO:0000313" key="4">
    <source>
        <dbReference type="EMBL" id="WAW11190.1"/>
    </source>
</evidence>
<dbReference type="Proteomes" id="UP001156215">
    <property type="component" value="Chromosome"/>
</dbReference>
<dbReference type="InterPro" id="IPR023346">
    <property type="entry name" value="Lysozyme-like_dom_sf"/>
</dbReference>
<keyword evidence="2" id="KW-0732">Signal</keyword>
<keyword evidence="5" id="KW-1185">Reference proteome</keyword>
<dbReference type="InterPro" id="IPR043426">
    <property type="entry name" value="MltB-like"/>
</dbReference>
<dbReference type="AlphaFoldDB" id="A0A9E9P4E5"/>
<dbReference type="EMBL" id="CP098242">
    <property type="protein sequence ID" value="WAW11190.1"/>
    <property type="molecule type" value="Genomic_DNA"/>
</dbReference>
<dbReference type="RefSeq" id="WP_269310301.1">
    <property type="nucleotide sequence ID" value="NZ_CP098242.1"/>
</dbReference>
<dbReference type="PANTHER" id="PTHR30163:SF9">
    <property type="entry name" value="MEMBRANE-BOUND LYTIC MUREIN TRANSGLYCOSYLASE B"/>
    <property type="match status" value="1"/>
</dbReference>
<feature type="signal peptide" evidence="2">
    <location>
        <begin position="1"/>
        <end position="32"/>
    </location>
</feature>
<sequence>MKHSSCFSFLHCAPRRAILFLGCLLLAIPVLADTVPARTLTLSCHPPKTVDAKKYRNSEAFNQALAAFSAEMASNHGFDQQDLDCILNQARHNPTVIRRVKPFPAGTPKNWQVYRARFIESVRITAGAKFWARHKNALEKAEKIYGVPPEIVVGIIGIETTYGKNKGNFRIIDALATLAFDYPEHPKRDARLALFRNELESTLLLSSERGIDPMSLKGSYAGAIGWPQFLPSSIRKYAVDFDGDGKIDLRHSPVDAIGSVANFLAQHGWKKGEPVVFPAELQADCPRSPDTALNQGLAARLTLNDLRDVCVTPKSALPENVLWGLVDLQNGFDATEYWLGTDNFFAITHYNRSYFYAMSVIDLGQAVRAFREQNRIK</sequence>
<evidence type="ECO:0000313" key="5">
    <source>
        <dbReference type="Proteomes" id="UP001156215"/>
    </source>
</evidence>
<proteinExistence type="predicted"/>
<dbReference type="SUPFAM" id="SSF53955">
    <property type="entry name" value="Lysozyme-like"/>
    <property type="match status" value="1"/>
</dbReference>
<feature type="chain" id="PRO_5038834415" evidence="2">
    <location>
        <begin position="33"/>
        <end position="377"/>
    </location>
</feature>
<accession>A0A9E9P4E5</accession>
<dbReference type="CDD" id="cd13399">
    <property type="entry name" value="Slt35-like"/>
    <property type="match status" value="1"/>
</dbReference>